<reference evidence="2" key="1">
    <citation type="submission" date="2014-08" db="EMBL/GenBank/DDBJ databases">
        <authorList>
            <person name="Sharma Rahul"/>
            <person name="Thines Marco"/>
        </authorList>
    </citation>
    <scope>NUCLEOTIDE SEQUENCE</scope>
</reference>
<proteinExistence type="predicted"/>
<dbReference type="PANTHER" id="PTHR13464">
    <property type="entry name" value="TRANSCRIPTIONAL REGULATOR PROTEIN HCNGP"/>
    <property type="match status" value="1"/>
</dbReference>
<feature type="compositionally biased region" description="Low complexity" evidence="1">
    <location>
        <begin position="293"/>
        <end position="320"/>
    </location>
</feature>
<dbReference type="AlphaFoldDB" id="A0A0F7SU97"/>
<dbReference type="GO" id="GO:0006355">
    <property type="term" value="P:regulation of DNA-templated transcription"/>
    <property type="evidence" value="ECO:0007669"/>
    <property type="project" value="InterPro"/>
</dbReference>
<name>A0A0F7SU97_PHARH</name>
<protein>
    <submittedName>
        <fullName evidence="2">Transcriptional regulator</fullName>
    </submittedName>
</protein>
<dbReference type="GO" id="GO:0005634">
    <property type="term" value="C:nucleus"/>
    <property type="evidence" value="ECO:0007669"/>
    <property type="project" value="TreeGrafter"/>
</dbReference>
<dbReference type="PANTHER" id="PTHR13464:SF0">
    <property type="entry name" value="SAP30-BINDING PROTEIN"/>
    <property type="match status" value="1"/>
</dbReference>
<feature type="compositionally biased region" description="Polar residues" evidence="1">
    <location>
        <begin position="281"/>
        <end position="291"/>
    </location>
</feature>
<dbReference type="Pfam" id="PF07818">
    <property type="entry name" value="HCNGP"/>
    <property type="match status" value="1"/>
</dbReference>
<sequence length="374" mass="41364">MWTEFLNALLHPTEVNIQSQDYCGADDIAVFRLYSSSNNITMQGLLSYSDEEDETIHPSSAIANGSKVRLKPPTDATSLLPPPPSATVSSPAIPLPSKLKSHLPPNIIRRIPSSQPTSSSSNTPNEAQPCSPLRKDSRTSDQTHPESPDPVHLGHIGPGEGEEFETEEETLRRLVRPAPLKNGDGWDEAYGLAGGNASSAEKIDPILQAKVTQFLNLKAQGTHFNDSLMKSRAFRNPTIYKKLVEFVDVDERRGFRKSIWDWDQGESKEWSAEKIADLQKAYSQRPSQPRTNIPFTSSTSSSSAPSTSSSSRPYPISNISKNPPARGIVESGGKPYAFVGMDSLGGGIREPKRERDRLRDREKDRRDDKRSRWG</sequence>
<evidence type="ECO:0000313" key="2">
    <source>
        <dbReference type="EMBL" id="CED84110.1"/>
    </source>
</evidence>
<feature type="compositionally biased region" description="Low complexity" evidence="1">
    <location>
        <begin position="112"/>
        <end position="125"/>
    </location>
</feature>
<evidence type="ECO:0000256" key="1">
    <source>
        <dbReference type="SAM" id="MobiDB-lite"/>
    </source>
</evidence>
<dbReference type="InterPro" id="IPR012479">
    <property type="entry name" value="SAP30BP"/>
</dbReference>
<feature type="region of interest" description="Disordered" evidence="1">
    <location>
        <begin position="279"/>
        <end position="374"/>
    </location>
</feature>
<feature type="compositionally biased region" description="Low complexity" evidence="1">
    <location>
        <begin position="86"/>
        <end position="105"/>
    </location>
</feature>
<accession>A0A0F7SU97</accession>
<feature type="compositionally biased region" description="Basic and acidic residues" evidence="1">
    <location>
        <begin position="349"/>
        <end position="374"/>
    </location>
</feature>
<feature type="compositionally biased region" description="Basic and acidic residues" evidence="1">
    <location>
        <begin position="133"/>
        <end position="149"/>
    </location>
</feature>
<dbReference type="EMBL" id="LN483157">
    <property type="protein sequence ID" value="CED84110.1"/>
    <property type="molecule type" value="Genomic_DNA"/>
</dbReference>
<feature type="region of interest" description="Disordered" evidence="1">
    <location>
        <begin position="58"/>
        <end position="170"/>
    </location>
</feature>
<organism evidence="2">
    <name type="scientific">Phaffia rhodozyma</name>
    <name type="common">Yeast</name>
    <name type="synonym">Xanthophyllomyces dendrorhous</name>
    <dbReference type="NCBI Taxonomy" id="264483"/>
    <lineage>
        <taxon>Eukaryota</taxon>
        <taxon>Fungi</taxon>
        <taxon>Dikarya</taxon>
        <taxon>Basidiomycota</taxon>
        <taxon>Agaricomycotina</taxon>
        <taxon>Tremellomycetes</taxon>
        <taxon>Cystofilobasidiales</taxon>
        <taxon>Mrakiaceae</taxon>
        <taxon>Phaffia</taxon>
    </lineage>
</organism>